<comment type="caution">
    <text evidence="7">The sequence shown here is derived from an EMBL/GenBank/DDBJ whole genome shotgun (WGS) entry which is preliminary data.</text>
</comment>
<dbReference type="EMBL" id="QKTW01000017">
    <property type="protein sequence ID" value="PZF72528.1"/>
    <property type="molecule type" value="Genomic_DNA"/>
</dbReference>
<sequence>MIHVTDIGFKIEDKILLDHIDASFAPGKFNLIIGPNGAGKSTLIKIMSGALMPTHGVVHYGQTNLKSYSQQELARHRAVLSQHIECSFPLQVWEVVLMGRYPHFTGKPTTKDLTICQDAMDYFEITDFAERNYESLSGGEKQRVQFAKVMAQIWEKGKPRYLFLDEPLTFLDVHYQYRFMEMVRELLSDDELTVVGVVHDLNLAAKYGDQLVLMLNGQIAASGETANVLTPENIEAAYKIKATVVYHNNAPYLLF</sequence>
<evidence type="ECO:0000256" key="4">
    <source>
        <dbReference type="ARBA" id="ARBA00022967"/>
    </source>
</evidence>
<dbReference type="OrthoDB" id="9806726at2"/>
<dbReference type="Gene3D" id="3.40.50.300">
    <property type="entry name" value="P-loop containing nucleotide triphosphate hydrolases"/>
    <property type="match status" value="1"/>
</dbReference>
<dbReference type="PROSITE" id="PS50893">
    <property type="entry name" value="ABC_TRANSPORTER_2"/>
    <property type="match status" value="1"/>
</dbReference>
<evidence type="ECO:0000256" key="3">
    <source>
        <dbReference type="ARBA" id="ARBA00022840"/>
    </source>
</evidence>
<dbReference type="GO" id="GO:0016887">
    <property type="term" value="F:ATP hydrolysis activity"/>
    <property type="evidence" value="ECO:0007669"/>
    <property type="project" value="InterPro"/>
</dbReference>
<feature type="domain" description="ABC transporter" evidence="6">
    <location>
        <begin position="2"/>
        <end position="241"/>
    </location>
</feature>
<dbReference type="PANTHER" id="PTHR42794">
    <property type="entry name" value="HEMIN IMPORT ATP-BINDING PROTEIN HMUV"/>
    <property type="match status" value="1"/>
</dbReference>
<dbReference type="InterPro" id="IPR003593">
    <property type="entry name" value="AAA+_ATPase"/>
</dbReference>
<comment type="function">
    <text evidence="5">Part of the ABC transporter complex HmuTUV involved in hemin import. Responsible for energy coupling to the transport system.</text>
</comment>
<protein>
    <submittedName>
        <fullName evidence="7">Heme ABC transporter ATP-binding protein</fullName>
    </submittedName>
</protein>
<evidence type="ECO:0000313" key="8">
    <source>
        <dbReference type="Proteomes" id="UP000248745"/>
    </source>
</evidence>
<dbReference type="PROSITE" id="PS00211">
    <property type="entry name" value="ABC_TRANSPORTER_1"/>
    <property type="match status" value="1"/>
</dbReference>
<dbReference type="RefSeq" id="WP_110999119.1">
    <property type="nucleotide sequence ID" value="NZ_QKTW01000017.1"/>
</dbReference>
<keyword evidence="4" id="KW-1278">Translocase</keyword>
<proteinExistence type="predicted"/>
<dbReference type="NCBIfam" id="NF010068">
    <property type="entry name" value="PRK13548.1"/>
    <property type="match status" value="1"/>
</dbReference>
<evidence type="ECO:0000256" key="5">
    <source>
        <dbReference type="ARBA" id="ARBA00037066"/>
    </source>
</evidence>
<evidence type="ECO:0000256" key="1">
    <source>
        <dbReference type="ARBA" id="ARBA00022448"/>
    </source>
</evidence>
<evidence type="ECO:0000313" key="7">
    <source>
        <dbReference type="EMBL" id="PZF72528.1"/>
    </source>
</evidence>
<evidence type="ECO:0000259" key="6">
    <source>
        <dbReference type="PROSITE" id="PS50893"/>
    </source>
</evidence>
<gene>
    <name evidence="7" type="ORF">DN068_11730</name>
</gene>
<dbReference type="InterPro" id="IPR003439">
    <property type="entry name" value="ABC_transporter-like_ATP-bd"/>
</dbReference>
<dbReference type="CDD" id="cd03214">
    <property type="entry name" value="ABC_Iron-Siderophores_B12_Hemin"/>
    <property type="match status" value="1"/>
</dbReference>
<dbReference type="PANTHER" id="PTHR42794:SF1">
    <property type="entry name" value="HEMIN IMPORT ATP-BINDING PROTEIN HMUV"/>
    <property type="match status" value="1"/>
</dbReference>
<dbReference type="InterPro" id="IPR017871">
    <property type="entry name" value="ABC_transporter-like_CS"/>
</dbReference>
<dbReference type="SMART" id="SM00382">
    <property type="entry name" value="AAA"/>
    <property type="match status" value="1"/>
</dbReference>
<dbReference type="GO" id="GO:0005524">
    <property type="term" value="F:ATP binding"/>
    <property type="evidence" value="ECO:0007669"/>
    <property type="project" value="UniProtKB-KW"/>
</dbReference>
<organism evidence="7 8">
    <name type="scientific">Taibaiella soli</name>
    <dbReference type="NCBI Taxonomy" id="1649169"/>
    <lineage>
        <taxon>Bacteria</taxon>
        <taxon>Pseudomonadati</taxon>
        <taxon>Bacteroidota</taxon>
        <taxon>Chitinophagia</taxon>
        <taxon>Chitinophagales</taxon>
        <taxon>Chitinophagaceae</taxon>
        <taxon>Taibaiella</taxon>
    </lineage>
</organism>
<dbReference type="SUPFAM" id="SSF52540">
    <property type="entry name" value="P-loop containing nucleoside triphosphate hydrolases"/>
    <property type="match status" value="1"/>
</dbReference>
<dbReference type="FunFam" id="3.40.50.300:FF:000134">
    <property type="entry name" value="Iron-enterobactin ABC transporter ATP-binding protein"/>
    <property type="match status" value="1"/>
</dbReference>
<dbReference type="Proteomes" id="UP000248745">
    <property type="component" value="Unassembled WGS sequence"/>
</dbReference>
<accession>A0A2W2AXW6</accession>
<keyword evidence="3 7" id="KW-0067">ATP-binding</keyword>
<dbReference type="AlphaFoldDB" id="A0A2W2AXW6"/>
<name>A0A2W2AXW6_9BACT</name>
<evidence type="ECO:0000256" key="2">
    <source>
        <dbReference type="ARBA" id="ARBA00022741"/>
    </source>
</evidence>
<keyword evidence="8" id="KW-1185">Reference proteome</keyword>
<keyword evidence="2" id="KW-0547">Nucleotide-binding</keyword>
<reference evidence="7 8" key="1">
    <citation type="submission" date="2018-06" db="EMBL/GenBank/DDBJ databases">
        <title>Mucibacter soli gen. nov., sp. nov., a new member of the family Chitinophagaceae producing mucin.</title>
        <authorList>
            <person name="Kim M.-K."/>
            <person name="Park S."/>
            <person name="Kim T.-S."/>
            <person name="Joung Y."/>
            <person name="Han J.-H."/>
            <person name="Kim S.B."/>
        </authorList>
    </citation>
    <scope>NUCLEOTIDE SEQUENCE [LARGE SCALE GENOMIC DNA]</scope>
    <source>
        <strain evidence="7 8">R1-15</strain>
    </source>
</reference>
<dbReference type="InterPro" id="IPR027417">
    <property type="entry name" value="P-loop_NTPase"/>
</dbReference>
<keyword evidence="1" id="KW-0813">Transport</keyword>
<dbReference type="Pfam" id="PF00005">
    <property type="entry name" value="ABC_tran"/>
    <property type="match status" value="1"/>
</dbReference>